<dbReference type="STRING" id="1798371.A2W14_01595"/>
<name>A0A1F5YQJ3_9BACT</name>
<evidence type="ECO:0000313" key="2">
    <source>
        <dbReference type="EMBL" id="OGG02478.1"/>
    </source>
</evidence>
<keyword evidence="1" id="KW-0472">Membrane</keyword>
<organism evidence="2 3">
    <name type="scientific">Candidatus Gottesmanbacteria bacterium RBG_16_37_8</name>
    <dbReference type="NCBI Taxonomy" id="1798371"/>
    <lineage>
        <taxon>Bacteria</taxon>
        <taxon>Candidatus Gottesmaniibacteriota</taxon>
    </lineage>
</organism>
<feature type="transmembrane region" description="Helical" evidence="1">
    <location>
        <begin position="198"/>
        <end position="218"/>
    </location>
</feature>
<dbReference type="EMBL" id="MFJA01000062">
    <property type="protein sequence ID" value="OGG02478.1"/>
    <property type="molecule type" value="Genomic_DNA"/>
</dbReference>
<feature type="transmembrane region" description="Helical" evidence="1">
    <location>
        <begin position="239"/>
        <end position="258"/>
    </location>
</feature>
<evidence type="ECO:0000313" key="3">
    <source>
        <dbReference type="Proteomes" id="UP000176665"/>
    </source>
</evidence>
<feature type="transmembrane region" description="Helical" evidence="1">
    <location>
        <begin position="313"/>
        <end position="331"/>
    </location>
</feature>
<accession>A0A1F5YQJ3</accession>
<comment type="caution">
    <text evidence="2">The sequence shown here is derived from an EMBL/GenBank/DDBJ whole genome shotgun (WGS) entry which is preliminary data.</text>
</comment>
<evidence type="ECO:0008006" key="4">
    <source>
        <dbReference type="Google" id="ProtNLM"/>
    </source>
</evidence>
<feature type="transmembrane region" description="Helical" evidence="1">
    <location>
        <begin position="124"/>
        <end position="143"/>
    </location>
</feature>
<feature type="transmembrane region" description="Helical" evidence="1">
    <location>
        <begin position="389"/>
        <end position="407"/>
    </location>
</feature>
<feature type="transmembrane region" description="Helical" evidence="1">
    <location>
        <begin position="366"/>
        <end position="384"/>
    </location>
</feature>
<proteinExistence type="predicted"/>
<feature type="transmembrane region" description="Helical" evidence="1">
    <location>
        <begin position="95"/>
        <end position="117"/>
    </location>
</feature>
<feature type="transmembrane region" description="Helical" evidence="1">
    <location>
        <begin position="173"/>
        <end position="192"/>
    </location>
</feature>
<evidence type="ECO:0000256" key="1">
    <source>
        <dbReference type="SAM" id="Phobius"/>
    </source>
</evidence>
<feature type="transmembrane region" description="Helical" evidence="1">
    <location>
        <begin position="338"/>
        <end position="360"/>
    </location>
</feature>
<keyword evidence="1" id="KW-0812">Transmembrane</keyword>
<reference evidence="2 3" key="1">
    <citation type="journal article" date="2016" name="Nat. Commun.">
        <title>Thousands of microbial genomes shed light on interconnected biogeochemical processes in an aquifer system.</title>
        <authorList>
            <person name="Anantharaman K."/>
            <person name="Brown C.T."/>
            <person name="Hug L.A."/>
            <person name="Sharon I."/>
            <person name="Castelle C.J."/>
            <person name="Probst A.J."/>
            <person name="Thomas B.C."/>
            <person name="Singh A."/>
            <person name="Wilkins M.J."/>
            <person name="Karaoz U."/>
            <person name="Brodie E.L."/>
            <person name="Williams K.H."/>
            <person name="Hubbard S.S."/>
            <person name="Banfield J.F."/>
        </authorList>
    </citation>
    <scope>NUCLEOTIDE SEQUENCE [LARGE SCALE GENOMIC DNA]</scope>
</reference>
<sequence>MKKLSIIFLGLFLAVLFSRIYSIDPLNELIGDFGDKYEFFNYMYLVKENIQEGKYALASTNTLRYPVGFELGHGFDGVFSTFTGALLGFIIPLPLAYNLTLILILFLNFYFAYILFLRLTSSKIFGIFAGIFYGFSPYTIARINGHTNLAFIAGYPFLTLSILNIIEKTKRKIKFSLSDFLSFFAGILLVAFGSLQYLIITFYILLFFCLVLFLIYPSDFINFIIEAVKKLRYSFIGRLPVFIFSTSLFLVIALYFFAGYARGIITGSFIYPFNYSKYINCCLPQISDLFIPNQFSGSFWSLFNMSPSSIERVITLGVVEWVLVVLFFYVEKNKLKKIIWLLFFAIYLVASLGIIPLPYWPEGGRSVVILSLITLILFAENIFFRHKSFLVVLTILLIIERLFLSVYKTVPLPFELGNIVTKQDGVAVLNIPLSGSVAYRSVLPYLFNKSIIDGYFHDTAENAATYDFFSQSLIERYFCNYEKLNPDELNFKEVDYQNTVSLLKQNDIKSIVIHKNLKYEKFYYDDCLNVRYWWYNLSPETLILDKDTKGAAKSTLQLYQYPLLKVKLYFKKGGVFHFDGLYITNNFFDDTKINLFGKYIYNPKWLTEGDGIKSEFLNKIESKVKAGDEIIIFSDKKFYENETIYLTLFYSFTPDSTLEIAPPIEKIYSSNDYEIFNLN</sequence>
<feature type="transmembrane region" description="Helical" evidence="1">
    <location>
        <begin position="149"/>
        <end position="166"/>
    </location>
</feature>
<dbReference type="Proteomes" id="UP000176665">
    <property type="component" value="Unassembled WGS sequence"/>
</dbReference>
<keyword evidence="1" id="KW-1133">Transmembrane helix</keyword>
<protein>
    <recommendedName>
        <fullName evidence="4">Glycosyltransferase RgtA/B/C/D-like domain-containing protein</fullName>
    </recommendedName>
</protein>
<gene>
    <name evidence="2" type="ORF">A2W14_01595</name>
</gene>
<dbReference type="AlphaFoldDB" id="A0A1F5YQJ3"/>